<dbReference type="SMART" id="SM00100">
    <property type="entry name" value="cNMP"/>
    <property type="match status" value="1"/>
</dbReference>
<dbReference type="AlphaFoldDB" id="A0A2V4VWC8"/>
<dbReference type="InterPro" id="IPR036388">
    <property type="entry name" value="WH-like_DNA-bd_sf"/>
</dbReference>
<dbReference type="Proteomes" id="UP000247790">
    <property type="component" value="Unassembled WGS sequence"/>
</dbReference>
<feature type="domain" description="Cyclic nucleotide-binding" evidence="5">
    <location>
        <begin position="33"/>
        <end position="124"/>
    </location>
</feature>
<dbReference type="Pfam" id="PF13545">
    <property type="entry name" value="HTH_Crp_2"/>
    <property type="match status" value="1"/>
</dbReference>
<organism evidence="7 8">
    <name type="scientific">Paenibacillus barcinonensis</name>
    <dbReference type="NCBI Taxonomy" id="198119"/>
    <lineage>
        <taxon>Bacteria</taxon>
        <taxon>Bacillati</taxon>
        <taxon>Bacillota</taxon>
        <taxon>Bacilli</taxon>
        <taxon>Bacillales</taxon>
        <taxon>Paenibacillaceae</taxon>
        <taxon>Paenibacillus</taxon>
    </lineage>
</organism>
<dbReference type="PANTHER" id="PTHR24567">
    <property type="entry name" value="CRP FAMILY TRANSCRIPTIONAL REGULATORY PROTEIN"/>
    <property type="match status" value="1"/>
</dbReference>
<keyword evidence="3" id="KW-0010">Activator</keyword>
<evidence type="ECO:0000256" key="4">
    <source>
        <dbReference type="ARBA" id="ARBA00023163"/>
    </source>
</evidence>
<evidence type="ECO:0000256" key="3">
    <source>
        <dbReference type="ARBA" id="ARBA00023159"/>
    </source>
</evidence>
<dbReference type="EMBL" id="QJSW01000002">
    <property type="protein sequence ID" value="PYE51767.1"/>
    <property type="molecule type" value="Genomic_DNA"/>
</dbReference>
<proteinExistence type="predicted"/>
<dbReference type="PROSITE" id="PS50042">
    <property type="entry name" value="CNMP_BINDING_3"/>
    <property type="match status" value="1"/>
</dbReference>
<dbReference type="SMART" id="SM00419">
    <property type="entry name" value="HTH_CRP"/>
    <property type="match status" value="1"/>
</dbReference>
<accession>A0A2V4VWC8</accession>
<dbReference type="CDD" id="cd00038">
    <property type="entry name" value="CAP_ED"/>
    <property type="match status" value="1"/>
</dbReference>
<name>A0A2V4VWC8_PAEBA</name>
<dbReference type="InterPro" id="IPR012318">
    <property type="entry name" value="HTH_CRP"/>
</dbReference>
<dbReference type="InterPro" id="IPR050397">
    <property type="entry name" value="Env_Response_Regulators"/>
</dbReference>
<keyword evidence="4" id="KW-0804">Transcription</keyword>
<evidence type="ECO:0000256" key="2">
    <source>
        <dbReference type="ARBA" id="ARBA00023125"/>
    </source>
</evidence>
<dbReference type="SUPFAM" id="SSF46785">
    <property type="entry name" value="Winged helix' DNA-binding domain"/>
    <property type="match status" value="1"/>
</dbReference>
<sequence length="246" mass="28326">MDTKGRERMGDLTNVLEKRGNTNCFSEVNFNHLLVTMKDRTYPEGTHLYWEGDVSDKLYYMKRGRAQITKSTDEGKELIMYMYQTGDMIGQADPFFGSKHSFSAEVLEDSEIGVLEHKDLEMLICQHCDFAIDFMKWMGIHHRLTQTKFRDLMLYGKPGALCSTLIRLSNSYGEAHGDHVIIHKKITHTDLSNMIGATRESVNRMLSDLRKKDALEYDNGMIVIKDLKMLQGICHCELCPNEICRI</sequence>
<gene>
    <name evidence="7" type="ORF">DFQ00_102563</name>
</gene>
<evidence type="ECO:0000256" key="1">
    <source>
        <dbReference type="ARBA" id="ARBA00023015"/>
    </source>
</evidence>
<evidence type="ECO:0000313" key="8">
    <source>
        <dbReference type="Proteomes" id="UP000247790"/>
    </source>
</evidence>
<keyword evidence="1" id="KW-0805">Transcription regulation</keyword>
<dbReference type="InterPro" id="IPR036390">
    <property type="entry name" value="WH_DNA-bd_sf"/>
</dbReference>
<reference evidence="7 8" key="1">
    <citation type="submission" date="2018-06" db="EMBL/GenBank/DDBJ databases">
        <title>Genomic Encyclopedia of Type Strains, Phase III (KMG-III): the genomes of soil and plant-associated and newly described type strains.</title>
        <authorList>
            <person name="Whitman W."/>
        </authorList>
    </citation>
    <scope>NUCLEOTIDE SEQUENCE [LARGE SCALE GENOMIC DNA]</scope>
    <source>
        <strain evidence="7 8">CECT 7022</strain>
    </source>
</reference>
<dbReference type="Gene3D" id="1.10.10.10">
    <property type="entry name" value="Winged helix-like DNA-binding domain superfamily/Winged helix DNA-binding domain"/>
    <property type="match status" value="1"/>
</dbReference>
<dbReference type="InterPro" id="IPR018490">
    <property type="entry name" value="cNMP-bd_dom_sf"/>
</dbReference>
<dbReference type="SUPFAM" id="SSF51206">
    <property type="entry name" value="cAMP-binding domain-like"/>
    <property type="match status" value="1"/>
</dbReference>
<dbReference type="GO" id="GO:0005829">
    <property type="term" value="C:cytosol"/>
    <property type="evidence" value="ECO:0007669"/>
    <property type="project" value="TreeGrafter"/>
</dbReference>
<feature type="domain" description="HTH crp-type" evidence="6">
    <location>
        <begin position="155"/>
        <end position="228"/>
    </location>
</feature>
<dbReference type="GO" id="GO:0003700">
    <property type="term" value="F:DNA-binding transcription factor activity"/>
    <property type="evidence" value="ECO:0007669"/>
    <property type="project" value="TreeGrafter"/>
</dbReference>
<protein>
    <submittedName>
        <fullName evidence="7">CRP/FNR family transcriptional regulator</fullName>
    </submittedName>
</protein>
<dbReference type="InterPro" id="IPR014710">
    <property type="entry name" value="RmlC-like_jellyroll"/>
</dbReference>
<keyword evidence="2" id="KW-0238">DNA-binding</keyword>
<dbReference type="PANTHER" id="PTHR24567:SF74">
    <property type="entry name" value="HTH-TYPE TRANSCRIPTIONAL REGULATOR ARCR"/>
    <property type="match status" value="1"/>
</dbReference>
<dbReference type="PROSITE" id="PS51063">
    <property type="entry name" value="HTH_CRP_2"/>
    <property type="match status" value="1"/>
</dbReference>
<dbReference type="Pfam" id="PF00027">
    <property type="entry name" value="cNMP_binding"/>
    <property type="match status" value="1"/>
</dbReference>
<dbReference type="InterPro" id="IPR000595">
    <property type="entry name" value="cNMP-bd_dom"/>
</dbReference>
<comment type="caution">
    <text evidence="7">The sequence shown here is derived from an EMBL/GenBank/DDBJ whole genome shotgun (WGS) entry which is preliminary data.</text>
</comment>
<dbReference type="GO" id="GO:0003677">
    <property type="term" value="F:DNA binding"/>
    <property type="evidence" value="ECO:0007669"/>
    <property type="project" value="UniProtKB-KW"/>
</dbReference>
<evidence type="ECO:0000259" key="5">
    <source>
        <dbReference type="PROSITE" id="PS50042"/>
    </source>
</evidence>
<evidence type="ECO:0000313" key="7">
    <source>
        <dbReference type="EMBL" id="PYE51767.1"/>
    </source>
</evidence>
<dbReference type="Gene3D" id="2.60.120.10">
    <property type="entry name" value="Jelly Rolls"/>
    <property type="match status" value="1"/>
</dbReference>
<evidence type="ECO:0000259" key="6">
    <source>
        <dbReference type="PROSITE" id="PS51063"/>
    </source>
</evidence>